<organism evidence="1 2">
    <name type="scientific">Ixodes persulcatus</name>
    <name type="common">Taiga tick</name>
    <dbReference type="NCBI Taxonomy" id="34615"/>
    <lineage>
        <taxon>Eukaryota</taxon>
        <taxon>Metazoa</taxon>
        <taxon>Ecdysozoa</taxon>
        <taxon>Arthropoda</taxon>
        <taxon>Chelicerata</taxon>
        <taxon>Arachnida</taxon>
        <taxon>Acari</taxon>
        <taxon>Parasitiformes</taxon>
        <taxon>Ixodida</taxon>
        <taxon>Ixodoidea</taxon>
        <taxon>Ixodidae</taxon>
        <taxon>Ixodinae</taxon>
        <taxon>Ixodes</taxon>
    </lineage>
</organism>
<comment type="caution">
    <text evidence="1">The sequence shown here is derived from an EMBL/GenBank/DDBJ whole genome shotgun (WGS) entry which is preliminary data.</text>
</comment>
<evidence type="ECO:0000313" key="2">
    <source>
        <dbReference type="Proteomes" id="UP000805193"/>
    </source>
</evidence>
<reference evidence="1 2" key="1">
    <citation type="journal article" date="2020" name="Cell">
        <title>Large-Scale Comparative Analyses of Tick Genomes Elucidate Their Genetic Diversity and Vector Capacities.</title>
        <authorList>
            <consortium name="Tick Genome and Microbiome Consortium (TIGMIC)"/>
            <person name="Jia N."/>
            <person name="Wang J."/>
            <person name="Shi W."/>
            <person name="Du L."/>
            <person name="Sun Y."/>
            <person name="Zhan W."/>
            <person name="Jiang J.F."/>
            <person name="Wang Q."/>
            <person name="Zhang B."/>
            <person name="Ji P."/>
            <person name="Bell-Sakyi L."/>
            <person name="Cui X.M."/>
            <person name="Yuan T.T."/>
            <person name="Jiang B.G."/>
            <person name="Yang W.F."/>
            <person name="Lam T.T."/>
            <person name="Chang Q.C."/>
            <person name="Ding S.J."/>
            <person name="Wang X.J."/>
            <person name="Zhu J.G."/>
            <person name="Ruan X.D."/>
            <person name="Zhao L."/>
            <person name="Wei J.T."/>
            <person name="Ye R.Z."/>
            <person name="Que T.C."/>
            <person name="Du C.H."/>
            <person name="Zhou Y.H."/>
            <person name="Cheng J.X."/>
            <person name="Dai P.F."/>
            <person name="Guo W.B."/>
            <person name="Han X.H."/>
            <person name="Huang E.J."/>
            <person name="Li L.F."/>
            <person name="Wei W."/>
            <person name="Gao Y.C."/>
            <person name="Liu J.Z."/>
            <person name="Shao H.Z."/>
            <person name="Wang X."/>
            <person name="Wang C.C."/>
            <person name="Yang T.C."/>
            <person name="Huo Q.B."/>
            <person name="Li W."/>
            <person name="Chen H.Y."/>
            <person name="Chen S.E."/>
            <person name="Zhou L.G."/>
            <person name="Ni X.B."/>
            <person name="Tian J.H."/>
            <person name="Sheng Y."/>
            <person name="Liu T."/>
            <person name="Pan Y.S."/>
            <person name="Xia L.Y."/>
            <person name="Li J."/>
            <person name="Zhao F."/>
            <person name="Cao W.C."/>
        </authorList>
    </citation>
    <scope>NUCLEOTIDE SEQUENCE [LARGE SCALE GENOMIC DNA]</scope>
    <source>
        <strain evidence="1">Iper-2018</strain>
    </source>
</reference>
<proteinExistence type="predicted"/>
<accession>A0AC60QCY9</accession>
<gene>
    <name evidence="1" type="ORF">HPB47_021265</name>
</gene>
<dbReference type="EMBL" id="JABSTQ010009183">
    <property type="protein sequence ID" value="KAG0431951.1"/>
    <property type="molecule type" value="Genomic_DNA"/>
</dbReference>
<protein>
    <submittedName>
        <fullName evidence="1">Uncharacterized protein</fullName>
    </submittedName>
</protein>
<dbReference type="Proteomes" id="UP000805193">
    <property type="component" value="Unassembled WGS sequence"/>
</dbReference>
<sequence>MTKDRLCVPQNGGTAAALAVLEFNLSPTGFESALLEMSIEPGRHKVQGSSKAVQARISKAKQKALQSSKVAQKLRRLQAIAKQRKDQAVEGPTYAAGAF</sequence>
<evidence type="ECO:0000313" key="1">
    <source>
        <dbReference type="EMBL" id="KAG0431951.1"/>
    </source>
</evidence>
<keyword evidence="2" id="KW-1185">Reference proteome</keyword>
<name>A0AC60QCY9_IXOPE</name>